<dbReference type="PROSITE" id="PS51257">
    <property type="entry name" value="PROKAR_LIPOPROTEIN"/>
    <property type="match status" value="1"/>
</dbReference>
<dbReference type="Proteomes" id="UP000492821">
    <property type="component" value="Unassembled WGS sequence"/>
</dbReference>
<sequence length="87" mass="10008">MLGVSLRDSIEVFYLIYNTVLLSCLIMAVRRNYLHKWKRRIKVSSIHAVFEVRGPLGTKMPAKDTIDDHFRALQSSWEGMAAGTRKL</sequence>
<keyword evidence="1" id="KW-1133">Transmembrane helix</keyword>
<evidence type="ECO:0000256" key="1">
    <source>
        <dbReference type="SAM" id="Phobius"/>
    </source>
</evidence>
<keyword evidence="1" id="KW-0812">Transmembrane</keyword>
<protein>
    <submittedName>
        <fullName evidence="3">DUF4408 domain-containing protein</fullName>
    </submittedName>
</protein>
<evidence type="ECO:0000313" key="3">
    <source>
        <dbReference type="WBParaSite" id="Pan_g14487.t1"/>
    </source>
</evidence>
<organism evidence="2 3">
    <name type="scientific">Panagrellus redivivus</name>
    <name type="common">Microworm</name>
    <dbReference type="NCBI Taxonomy" id="6233"/>
    <lineage>
        <taxon>Eukaryota</taxon>
        <taxon>Metazoa</taxon>
        <taxon>Ecdysozoa</taxon>
        <taxon>Nematoda</taxon>
        <taxon>Chromadorea</taxon>
        <taxon>Rhabditida</taxon>
        <taxon>Tylenchina</taxon>
        <taxon>Panagrolaimomorpha</taxon>
        <taxon>Panagrolaimoidea</taxon>
        <taxon>Panagrolaimidae</taxon>
        <taxon>Panagrellus</taxon>
    </lineage>
</organism>
<reference evidence="3" key="2">
    <citation type="submission" date="2020-10" db="UniProtKB">
        <authorList>
            <consortium name="WormBaseParasite"/>
        </authorList>
    </citation>
    <scope>IDENTIFICATION</scope>
</reference>
<dbReference type="AlphaFoldDB" id="A0A7E4ZS95"/>
<proteinExistence type="predicted"/>
<feature type="transmembrane region" description="Helical" evidence="1">
    <location>
        <begin position="12"/>
        <end position="30"/>
    </location>
</feature>
<dbReference type="WBParaSite" id="Pan_g14487.t1">
    <property type="protein sequence ID" value="Pan_g14487.t1"/>
    <property type="gene ID" value="Pan_g14487"/>
</dbReference>
<accession>A0A7E4ZS95</accession>
<keyword evidence="1" id="KW-0472">Membrane</keyword>
<keyword evidence="2" id="KW-1185">Reference proteome</keyword>
<reference evidence="2" key="1">
    <citation type="journal article" date="2013" name="Genetics">
        <title>The draft genome and transcriptome of Panagrellus redivivus are shaped by the harsh demands of a free-living lifestyle.</title>
        <authorList>
            <person name="Srinivasan J."/>
            <person name="Dillman A.R."/>
            <person name="Macchietto M.G."/>
            <person name="Heikkinen L."/>
            <person name="Lakso M."/>
            <person name="Fracchia K.M."/>
            <person name="Antoshechkin I."/>
            <person name="Mortazavi A."/>
            <person name="Wong G."/>
            <person name="Sternberg P.W."/>
        </authorList>
    </citation>
    <scope>NUCLEOTIDE SEQUENCE [LARGE SCALE GENOMIC DNA]</scope>
    <source>
        <strain evidence="2">MT8872</strain>
    </source>
</reference>
<name>A0A7E4ZS95_PANRE</name>
<evidence type="ECO:0000313" key="2">
    <source>
        <dbReference type="Proteomes" id="UP000492821"/>
    </source>
</evidence>